<dbReference type="Proteomes" id="UP000033423">
    <property type="component" value="Unassembled WGS sequence"/>
</dbReference>
<dbReference type="PANTHER" id="PTHR35812:SF1">
    <property type="entry name" value="LIPOPROTEIN"/>
    <property type="match status" value="1"/>
</dbReference>
<feature type="non-terminal residue" evidence="3">
    <location>
        <position position="210"/>
    </location>
</feature>
<protein>
    <submittedName>
        <fullName evidence="3">Secreted protein containing DUF1566</fullName>
    </submittedName>
</protein>
<dbReference type="EMBL" id="LACI01000051">
    <property type="protein sequence ID" value="KJU87696.1"/>
    <property type="molecule type" value="Genomic_DNA"/>
</dbReference>
<dbReference type="AlphaFoldDB" id="A0A0F3H0K6"/>
<keyword evidence="4" id="KW-1185">Reference proteome</keyword>
<proteinExistence type="predicted"/>
<feature type="domain" description="Lcl C-terminal" evidence="2">
    <location>
        <begin position="84"/>
        <end position="208"/>
    </location>
</feature>
<gene>
    <name evidence="3" type="ORF">MBAV_000110</name>
</gene>
<evidence type="ECO:0000256" key="1">
    <source>
        <dbReference type="SAM" id="Phobius"/>
    </source>
</evidence>
<keyword evidence="1" id="KW-0472">Membrane</keyword>
<evidence type="ECO:0000313" key="4">
    <source>
        <dbReference type="Proteomes" id="UP000033423"/>
    </source>
</evidence>
<evidence type="ECO:0000259" key="2">
    <source>
        <dbReference type="Pfam" id="PF07603"/>
    </source>
</evidence>
<accession>A0A0F3H0K6</accession>
<comment type="caution">
    <text evidence="3">The sequence shown here is derived from an EMBL/GenBank/DDBJ whole genome shotgun (WGS) entry which is preliminary data.</text>
</comment>
<dbReference type="Pfam" id="PF07603">
    <property type="entry name" value="Lcl_C"/>
    <property type="match status" value="1"/>
</dbReference>
<organism evidence="3 4">
    <name type="scientific">Candidatus Magnetobacterium bavaricum</name>
    <dbReference type="NCBI Taxonomy" id="29290"/>
    <lineage>
        <taxon>Bacteria</taxon>
        <taxon>Pseudomonadati</taxon>
        <taxon>Nitrospirota</taxon>
        <taxon>Thermodesulfovibrionia</taxon>
        <taxon>Thermodesulfovibrionales</taxon>
        <taxon>Candidatus Magnetobacteriaceae</taxon>
        <taxon>Candidatus Magnetobacterium</taxon>
    </lineage>
</organism>
<keyword evidence="1" id="KW-0812">Transmembrane</keyword>
<name>A0A0F3H0K6_9BACT</name>
<dbReference type="PANTHER" id="PTHR35812">
    <property type="entry name" value="LIPOPROTEIN"/>
    <property type="match status" value="1"/>
</dbReference>
<sequence length="210" mass="23017">MFLQNNNRTDMRYPDSGAFKISVLLVLTLIAVIAGVCINGVAYAGTVSLPQTGQTTSYAAYDDGALRKGATWPKPRFTDNGDYTVTDNLTGLLWTKDAGTAATGSCKGGSKAWQEALDYVTCLNGINHLGHSDWRLPNVNELESLANFGKNDRGIWLKSQGFNVVYSDYYWSSTSYASNTSNAWIIGMDSGYMSAPEKSFSIYVWPVRSR</sequence>
<feature type="transmembrane region" description="Helical" evidence="1">
    <location>
        <begin position="21"/>
        <end position="44"/>
    </location>
</feature>
<keyword evidence="1" id="KW-1133">Transmembrane helix</keyword>
<reference evidence="3 4" key="1">
    <citation type="submission" date="2015-02" db="EMBL/GenBank/DDBJ databases">
        <title>Single-cell genomics of uncultivated deep-branching MTB reveals a conserved set of magnetosome genes.</title>
        <authorList>
            <person name="Kolinko S."/>
            <person name="Richter M."/>
            <person name="Glockner F.O."/>
            <person name="Brachmann A."/>
            <person name="Schuler D."/>
        </authorList>
    </citation>
    <scope>NUCLEOTIDE SEQUENCE [LARGE SCALE GENOMIC DNA]</scope>
    <source>
        <strain evidence="3">TM-1</strain>
    </source>
</reference>
<evidence type="ECO:0000313" key="3">
    <source>
        <dbReference type="EMBL" id="KJU87696.1"/>
    </source>
</evidence>
<dbReference type="InterPro" id="IPR011460">
    <property type="entry name" value="Lcl_C"/>
</dbReference>